<gene>
    <name evidence="1" type="primary">Acey_s0044.g1076</name>
    <name evidence="1" type="ORF">Y032_0044g1076</name>
</gene>
<dbReference type="Proteomes" id="UP000024635">
    <property type="component" value="Unassembled WGS sequence"/>
</dbReference>
<name>A0A016UEI0_9BILA</name>
<evidence type="ECO:0000313" key="1">
    <source>
        <dbReference type="EMBL" id="EYC13277.1"/>
    </source>
</evidence>
<sequence>MRALELRLSLFFTTYSPSETMGADEAVGRIKRRHGGLGSPHQFDKHFSLHLVSFFKHLQSFLPLYYLFYHNFSIHGVSSLVLFQTAKSTRAIAALSQDFPLASSDPSFRKDCRHTHTVDGSIVPAAIQAIHPSRDDKLLPKESWSMKY</sequence>
<evidence type="ECO:0000313" key="2">
    <source>
        <dbReference type="Proteomes" id="UP000024635"/>
    </source>
</evidence>
<dbReference type="EMBL" id="JARK01001380">
    <property type="protein sequence ID" value="EYC13277.1"/>
    <property type="molecule type" value="Genomic_DNA"/>
</dbReference>
<keyword evidence="2" id="KW-1185">Reference proteome</keyword>
<protein>
    <submittedName>
        <fullName evidence="1">Uncharacterized protein</fullName>
    </submittedName>
</protein>
<organism evidence="1 2">
    <name type="scientific">Ancylostoma ceylanicum</name>
    <dbReference type="NCBI Taxonomy" id="53326"/>
    <lineage>
        <taxon>Eukaryota</taxon>
        <taxon>Metazoa</taxon>
        <taxon>Ecdysozoa</taxon>
        <taxon>Nematoda</taxon>
        <taxon>Chromadorea</taxon>
        <taxon>Rhabditida</taxon>
        <taxon>Rhabditina</taxon>
        <taxon>Rhabditomorpha</taxon>
        <taxon>Strongyloidea</taxon>
        <taxon>Ancylostomatidae</taxon>
        <taxon>Ancylostomatinae</taxon>
        <taxon>Ancylostoma</taxon>
    </lineage>
</organism>
<comment type="caution">
    <text evidence="1">The sequence shown here is derived from an EMBL/GenBank/DDBJ whole genome shotgun (WGS) entry which is preliminary data.</text>
</comment>
<dbReference type="AlphaFoldDB" id="A0A016UEI0"/>
<proteinExistence type="predicted"/>
<accession>A0A016UEI0</accession>
<reference evidence="2" key="1">
    <citation type="journal article" date="2015" name="Nat. Genet.">
        <title>The genome and transcriptome of the zoonotic hookworm Ancylostoma ceylanicum identify infection-specific gene families.</title>
        <authorList>
            <person name="Schwarz E.M."/>
            <person name="Hu Y."/>
            <person name="Antoshechkin I."/>
            <person name="Miller M.M."/>
            <person name="Sternberg P.W."/>
            <person name="Aroian R.V."/>
        </authorList>
    </citation>
    <scope>NUCLEOTIDE SEQUENCE</scope>
    <source>
        <strain evidence="2">HY135</strain>
    </source>
</reference>